<dbReference type="STRING" id="1423739.FC85_GL001263"/>
<dbReference type="RefSeq" id="WP_057865704.1">
    <property type="nucleotide sequence ID" value="NZ_AZEY01000093.1"/>
</dbReference>
<keyword evidence="1" id="KW-0812">Transmembrane</keyword>
<keyword evidence="1" id="KW-0472">Membrane</keyword>
<evidence type="ECO:0000256" key="1">
    <source>
        <dbReference type="SAM" id="Phobius"/>
    </source>
</evidence>
<organism evidence="2 3">
    <name type="scientific">Lentilactobacillus diolivorans DSM 14421</name>
    <dbReference type="NCBI Taxonomy" id="1423739"/>
    <lineage>
        <taxon>Bacteria</taxon>
        <taxon>Bacillati</taxon>
        <taxon>Bacillota</taxon>
        <taxon>Bacilli</taxon>
        <taxon>Lactobacillales</taxon>
        <taxon>Lactobacillaceae</taxon>
        <taxon>Lentilactobacillus</taxon>
    </lineage>
</organism>
<comment type="caution">
    <text evidence="2">The sequence shown here is derived from an EMBL/GenBank/DDBJ whole genome shotgun (WGS) entry which is preliminary data.</text>
</comment>
<name>A0A0R1SEE3_9LACO</name>
<evidence type="ECO:0000313" key="3">
    <source>
        <dbReference type="Proteomes" id="UP000052013"/>
    </source>
</evidence>
<dbReference type="AlphaFoldDB" id="A0A0R1SEE3"/>
<keyword evidence="1" id="KW-1133">Transmembrane helix</keyword>
<proteinExistence type="predicted"/>
<dbReference type="Proteomes" id="UP000052013">
    <property type="component" value="Unassembled WGS sequence"/>
</dbReference>
<dbReference type="Pfam" id="PF11151">
    <property type="entry name" value="DUF2929"/>
    <property type="match status" value="1"/>
</dbReference>
<evidence type="ECO:0008006" key="4">
    <source>
        <dbReference type="Google" id="ProtNLM"/>
    </source>
</evidence>
<dbReference type="EMBL" id="AZEY01000093">
    <property type="protein sequence ID" value="KRL64248.1"/>
    <property type="molecule type" value="Genomic_DNA"/>
</dbReference>
<dbReference type="PATRIC" id="fig|1423739.3.peg.1319"/>
<gene>
    <name evidence="2" type="ORF">FC85_GL001263</name>
</gene>
<evidence type="ECO:0000313" key="2">
    <source>
        <dbReference type="EMBL" id="KRL64248.1"/>
    </source>
</evidence>
<sequence length="67" mass="7135">MKYVTANIVVVLWAFVFGEIIDYIGSALENTTFNGTPVGITAAIVAFIAVNGIYLVSKGSYSKSKSN</sequence>
<feature type="transmembrane region" description="Helical" evidence="1">
    <location>
        <begin position="38"/>
        <end position="57"/>
    </location>
</feature>
<feature type="transmembrane region" description="Helical" evidence="1">
    <location>
        <begin position="7"/>
        <end position="26"/>
    </location>
</feature>
<reference evidence="2 3" key="1">
    <citation type="journal article" date="2015" name="Genome Announc.">
        <title>Expanding the biotechnology potential of lactobacilli through comparative genomics of 213 strains and associated genera.</title>
        <authorList>
            <person name="Sun Z."/>
            <person name="Harris H.M."/>
            <person name="McCann A."/>
            <person name="Guo C."/>
            <person name="Argimon S."/>
            <person name="Zhang W."/>
            <person name="Yang X."/>
            <person name="Jeffery I.B."/>
            <person name="Cooney J.C."/>
            <person name="Kagawa T.F."/>
            <person name="Liu W."/>
            <person name="Song Y."/>
            <person name="Salvetti E."/>
            <person name="Wrobel A."/>
            <person name="Rasinkangas P."/>
            <person name="Parkhill J."/>
            <person name="Rea M.C."/>
            <person name="O'Sullivan O."/>
            <person name="Ritari J."/>
            <person name="Douillard F.P."/>
            <person name="Paul Ross R."/>
            <person name="Yang R."/>
            <person name="Briner A.E."/>
            <person name="Felis G.E."/>
            <person name="de Vos W.M."/>
            <person name="Barrangou R."/>
            <person name="Klaenhammer T.R."/>
            <person name="Caufield P.W."/>
            <person name="Cui Y."/>
            <person name="Zhang H."/>
            <person name="O'Toole P.W."/>
        </authorList>
    </citation>
    <scope>NUCLEOTIDE SEQUENCE [LARGE SCALE GENOMIC DNA]</scope>
    <source>
        <strain evidence="2 3">DSM 14421</strain>
    </source>
</reference>
<dbReference type="InterPro" id="IPR021324">
    <property type="entry name" value="DUF2929"/>
</dbReference>
<accession>A0A0R1SEE3</accession>
<protein>
    <recommendedName>
        <fullName evidence="4">DUF2929 domain-containing protein</fullName>
    </recommendedName>
</protein>